<proteinExistence type="predicted"/>
<sequence length="96" mass="11256">MMVRRLPVLLMVMLVGIVGSQRPGDEMPKFPVHGKEMEETKSAEKILIDKDPEFKKHLEDVEKNGELMEKECFNGYCFEVKQLRRFYNDRDCCCPT</sequence>
<dbReference type="AlphaFoldDB" id="A0AAD9MY53"/>
<evidence type="ECO:0000313" key="3">
    <source>
        <dbReference type="Proteomes" id="UP001208570"/>
    </source>
</evidence>
<keyword evidence="1" id="KW-0732">Signal</keyword>
<organism evidence="2 3">
    <name type="scientific">Paralvinella palmiformis</name>
    <dbReference type="NCBI Taxonomy" id="53620"/>
    <lineage>
        <taxon>Eukaryota</taxon>
        <taxon>Metazoa</taxon>
        <taxon>Spiralia</taxon>
        <taxon>Lophotrochozoa</taxon>
        <taxon>Annelida</taxon>
        <taxon>Polychaeta</taxon>
        <taxon>Sedentaria</taxon>
        <taxon>Canalipalpata</taxon>
        <taxon>Terebellida</taxon>
        <taxon>Terebelliformia</taxon>
        <taxon>Alvinellidae</taxon>
        <taxon>Paralvinella</taxon>
    </lineage>
</organism>
<feature type="chain" id="PRO_5042046401" evidence="1">
    <location>
        <begin position="21"/>
        <end position="96"/>
    </location>
</feature>
<comment type="caution">
    <text evidence="2">The sequence shown here is derived from an EMBL/GenBank/DDBJ whole genome shotgun (WGS) entry which is preliminary data.</text>
</comment>
<reference evidence="2" key="1">
    <citation type="journal article" date="2023" name="Mol. Biol. Evol.">
        <title>Third-Generation Sequencing Reveals the Adaptive Role of the Epigenome in Three Deep-Sea Polychaetes.</title>
        <authorList>
            <person name="Perez M."/>
            <person name="Aroh O."/>
            <person name="Sun Y."/>
            <person name="Lan Y."/>
            <person name="Juniper S.K."/>
            <person name="Young C.R."/>
            <person name="Angers B."/>
            <person name="Qian P.Y."/>
        </authorList>
    </citation>
    <scope>NUCLEOTIDE SEQUENCE</scope>
    <source>
        <strain evidence="2">P08H-3</strain>
    </source>
</reference>
<dbReference type="EMBL" id="JAODUP010000437">
    <property type="protein sequence ID" value="KAK2149755.1"/>
    <property type="molecule type" value="Genomic_DNA"/>
</dbReference>
<evidence type="ECO:0000313" key="2">
    <source>
        <dbReference type="EMBL" id="KAK2149755.1"/>
    </source>
</evidence>
<gene>
    <name evidence="2" type="ORF">LSH36_437g00022</name>
</gene>
<feature type="signal peptide" evidence="1">
    <location>
        <begin position="1"/>
        <end position="20"/>
    </location>
</feature>
<evidence type="ECO:0000256" key="1">
    <source>
        <dbReference type="SAM" id="SignalP"/>
    </source>
</evidence>
<dbReference type="Proteomes" id="UP001208570">
    <property type="component" value="Unassembled WGS sequence"/>
</dbReference>
<accession>A0AAD9MY53</accession>
<protein>
    <submittedName>
        <fullName evidence="2">Uncharacterized protein</fullName>
    </submittedName>
</protein>
<name>A0AAD9MY53_9ANNE</name>
<keyword evidence="3" id="KW-1185">Reference proteome</keyword>